<reference evidence="3 4" key="1">
    <citation type="submission" date="2022-03" db="EMBL/GenBank/DDBJ databases">
        <title>Chryseobacterium sp. isolated from particulate matters in swine house.</title>
        <authorList>
            <person name="Won M."/>
            <person name="Kim S.-J."/>
            <person name="Kwon S.-W."/>
        </authorList>
    </citation>
    <scope>NUCLEOTIDE SEQUENCE [LARGE SCALE GENOMIC DNA]</scope>
    <source>
        <strain evidence="3 4">SC2-2</strain>
    </source>
</reference>
<protein>
    <submittedName>
        <fullName evidence="3">Lipocalin family protein</fullName>
    </submittedName>
</protein>
<feature type="domain" description="Lipocalin-like" evidence="2">
    <location>
        <begin position="32"/>
        <end position="129"/>
    </location>
</feature>
<proteinExistence type="predicted"/>
<dbReference type="PROSITE" id="PS51257">
    <property type="entry name" value="PROKAR_LIPOPROTEIN"/>
    <property type="match status" value="1"/>
</dbReference>
<sequence length="155" mass="17364">MKNILLIPVAFLLLFVFSCRSSSDDPVEVSPLIGKWQPYRAVINATLSTGPYTNTIEYSECMQKTRVTFSDNNTGGMLTYGEENGTCVQQENVNFTYTHNPTANTLNITRNGQTQNGTIKTLSKSDLVYIVEENFDIQGETVPANVTFYLRKTKD</sequence>
<dbReference type="Pfam" id="PF13648">
    <property type="entry name" value="Lipocalin_4"/>
    <property type="match status" value="1"/>
</dbReference>
<organism evidence="3 4">
    <name type="scientific">Chryseobacterium suipulveris</name>
    <dbReference type="NCBI Taxonomy" id="2929800"/>
    <lineage>
        <taxon>Bacteria</taxon>
        <taxon>Pseudomonadati</taxon>
        <taxon>Bacteroidota</taxon>
        <taxon>Flavobacteriia</taxon>
        <taxon>Flavobacteriales</taxon>
        <taxon>Weeksellaceae</taxon>
        <taxon>Chryseobacterium group</taxon>
        <taxon>Chryseobacterium</taxon>
    </lineage>
</organism>
<evidence type="ECO:0000259" key="2">
    <source>
        <dbReference type="Pfam" id="PF13648"/>
    </source>
</evidence>
<dbReference type="RefSeq" id="WP_243550111.1">
    <property type="nucleotide sequence ID" value="NZ_CP094532.1"/>
</dbReference>
<keyword evidence="4" id="KW-1185">Reference proteome</keyword>
<feature type="signal peptide" evidence="1">
    <location>
        <begin position="1"/>
        <end position="23"/>
    </location>
</feature>
<evidence type="ECO:0000313" key="3">
    <source>
        <dbReference type="EMBL" id="UOE41415.1"/>
    </source>
</evidence>
<dbReference type="Proteomes" id="UP000831460">
    <property type="component" value="Chromosome"/>
</dbReference>
<dbReference type="EMBL" id="CP094532">
    <property type="protein sequence ID" value="UOE41415.1"/>
    <property type="molecule type" value="Genomic_DNA"/>
</dbReference>
<name>A0ABY4BQM1_9FLAO</name>
<accession>A0ABY4BQM1</accession>
<dbReference type="InterPro" id="IPR024311">
    <property type="entry name" value="Lipocalin-like"/>
</dbReference>
<evidence type="ECO:0000313" key="4">
    <source>
        <dbReference type="Proteomes" id="UP000831460"/>
    </source>
</evidence>
<keyword evidence="1" id="KW-0732">Signal</keyword>
<gene>
    <name evidence="3" type="ORF">MTP09_01860</name>
</gene>
<feature type="chain" id="PRO_5046525224" evidence="1">
    <location>
        <begin position="24"/>
        <end position="155"/>
    </location>
</feature>
<evidence type="ECO:0000256" key="1">
    <source>
        <dbReference type="SAM" id="SignalP"/>
    </source>
</evidence>